<feature type="domain" description="DUF4384" evidence="2">
    <location>
        <begin position="351"/>
        <end position="434"/>
    </location>
</feature>
<dbReference type="InterPro" id="IPR018247">
    <property type="entry name" value="EF_Hand_1_Ca_BS"/>
</dbReference>
<evidence type="ECO:0000313" key="3">
    <source>
        <dbReference type="EMBL" id="ABC21668.1"/>
    </source>
</evidence>
<dbReference type="InterPro" id="IPR050452">
    <property type="entry name" value="Metacaspase"/>
</dbReference>
<reference evidence="3 4" key="1">
    <citation type="journal article" date="2011" name="Stand. Genomic Sci.">
        <title>Complete genome sequence of Rhodospirillum rubrum type strain (S1).</title>
        <authorList>
            <person name="Munk A.C."/>
            <person name="Copeland A."/>
            <person name="Lucas S."/>
            <person name="Lapidus A."/>
            <person name="Del Rio T.G."/>
            <person name="Barry K."/>
            <person name="Detter J.C."/>
            <person name="Hammon N."/>
            <person name="Israni S."/>
            <person name="Pitluck S."/>
            <person name="Brettin T."/>
            <person name="Bruce D."/>
            <person name="Han C."/>
            <person name="Tapia R."/>
            <person name="Gilna P."/>
            <person name="Schmutz J."/>
            <person name="Larimer F."/>
            <person name="Land M."/>
            <person name="Kyrpides N.C."/>
            <person name="Mavromatis K."/>
            <person name="Richardson P."/>
            <person name="Rohde M."/>
            <person name="Goker M."/>
            <person name="Klenk H.P."/>
            <person name="Zhang Y."/>
            <person name="Roberts G.P."/>
            <person name="Reslewic S."/>
            <person name="Schwartz D.C."/>
        </authorList>
    </citation>
    <scope>NUCLEOTIDE SEQUENCE [LARGE SCALE GENOMIC DNA]</scope>
    <source>
        <strain evidence="4">ATCC 11170 / ATH 1.1.1 / DSM 467 / LMG 4362 / NCIMB 8255 / S1</strain>
    </source>
</reference>
<accession>Q2RW27</accession>
<dbReference type="Gene3D" id="3.40.50.1460">
    <property type="match status" value="1"/>
</dbReference>
<dbReference type="eggNOG" id="COG4249">
    <property type="taxonomic scope" value="Bacteria"/>
</dbReference>
<dbReference type="HOGENOM" id="CLU_579868_0_0_5"/>
<evidence type="ECO:0000259" key="1">
    <source>
        <dbReference type="Pfam" id="PF00656"/>
    </source>
</evidence>
<dbReference type="PATRIC" id="fig|269796.9.peg.922"/>
<dbReference type="GO" id="GO:0005737">
    <property type="term" value="C:cytoplasm"/>
    <property type="evidence" value="ECO:0007669"/>
    <property type="project" value="TreeGrafter"/>
</dbReference>
<dbReference type="PANTHER" id="PTHR48104:SF30">
    <property type="entry name" value="METACASPASE-1"/>
    <property type="match status" value="1"/>
</dbReference>
<dbReference type="KEGG" id="rru:Rru_A0867"/>
<dbReference type="Proteomes" id="UP000001929">
    <property type="component" value="Chromosome"/>
</dbReference>
<dbReference type="EMBL" id="CP000230">
    <property type="protein sequence ID" value="ABC21668.1"/>
    <property type="molecule type" value="Genomic_DNA"/>
</dbReference>
<dbReference type="STRING" id="269796.Rru_A0867"/>
<dbReference type="SUPFAM" id="SSF52129">
    <property type="entry name" value="Caspase-like"/>
    <property type="match status" value="1"/>
</dbReference>
<dbReference type="GO" id="GO:0004197">
    <property type="term" value="F:cysteine-type endopeptidase activity"/>
    <property type="evidence" value="ECO:0007669"/>
    <property type="project" value="InterPro"/>
</dbReference>
<dbReference type="Pfam" id="PF14326">
    <property type="entry name" value="DUF4384"/>
    <property type="match status" value="1"/>
</dbReference>
<dbReference type="GO" id="GO:0006508">
    <property type="term" value="P:proteolysis"/>
    <property type="evidence" value="ECO:0007669"/>
    <property type="project" value="InterPro"/>
</dbReference>
<dbReference type="RefSeq" id="WP_011388622.1">
    <property type="nucleotide sequence ID" value="NC_007643.1"/>
</dbReference>
<dbReference type="EnsemblBacteria" id="ABC21668">
    <property type="protein sequence ID" value="ABC21668"/>
    <property type="gene ID" value="Rru_A0867"/>
</dbReference>
<dbReference type="AlphaFoldDB" id="Q2RW27"/>
<keyword evidence="4" id="KW-1185">Reference proteome</keyword>
<dbReference type="PANTHER" id="PTHR48104">
    <property type="entry name" value="METACASPASE-4"/>
    <property type="match status" value="1"/>
</dbReference>
<feature type="domain" description="Peptidase C14 caspase" evidence="1">
    <location>
        <begin position="37"/>
        <end position="266"/>
    </location>
</feature>
<protein>
    <submittedName>
        <fullName evidence="3">Peptidase C14, caspase catalytic subunit p20</fullName>
    </submittedName>
</protein>
<dbReference type="InterPro" id="IPR025493">
    <property type="entry name" value="DUF4384"/>
</dbReference>
<name>Q2RW27_RHORT</name>
<dbReference type="PROSITE" id="PS00018">
    <property type="entry name" value="EF_HAND_1"/>
    <property type="match status" value="1"/>
</dbReference>
<proteinExistence type="predicted"/>
<dbReference type="InterPro" id="IPR011600">
    <property type="entry name" value="Pept_C14_caspase"/>
</dbReference>
<gene>
    <name evidence="3" type="ordered locus">Rru_A0867</name>
</gene>
<organism evidence="3 4">
    <name type="scientific">Rhodospirillum rubrum (strain ATCC 11170 / ATH 1.1.1 / DSM 467 / LMG 4362 / NCIMB 8255 / S1)</name>
    <dbReference type="NCBI Taxonomy" id="269796"/>
    <lineage>
        <taxon>Bacteria</taxon>
        <taxon>Pseudomonadati</taxon>
        <taxon>Pseudomonadota</taxon>
        <taxon>Alphaproteobacteria</taxon>
        <taxon>Rhodospirillales</taxon>
        <taxon>Rhodospirillaceae</taxon>
        <taxon>Rhodospirillum</taxon>
    </lineage>
</organism>
<evidence type="ECO:0000313" key="4">
    <source>
        <dbReference type="Proteomes" id="UP000001929"/>
    </source>
</evidence>
<dbReference type="InterPro" id="IPR029030">
    <property type="entry name" value="Caspase-like_dom_sf"/>
</dbReference>
<sequence>MSRRSAFWRCLRKSGPTVLALGAVLILGVCPASAGNRALLIAIDDYEGDDYDLLPGSSRKDQNDIQSLALQKLGFAASDIRHLTNEQATRDAILAALDALIEETAPGDKVLLQFSGHGTQIKDDSGDEPDHYDEALVPWDIGTDPLGHLIRDDLLEPRIAALRGRDVLVIIDSCNSGSATRGFSREGLRRNAPGLFAARRDATPGAGATSPAFLPQDAAETFIDVPTRSGMRVWSAVAASEVAMVDRDAHQGVFTRLLMEAVVARKADINGNGIISNAEVLSFIREQSQAYCQKERECTSLTPTLEASGEAMHRDFSTGRQDGEIAGIALDALGKPESSAVQVTLTPASPVRLGSTVSFSITSPVEGYLVVFDINAARQITQLFPNLYSEKRGKDHHQVRSGETITIPDASYGFSFQAEEPLGAGVIMAVVTSDEVSLSSLTARHRGFKVVEDPVAYVDSLSAPLQQALTNQMAGRPVKWTYGLLPYSIQP</sequence>
<dbReference type="Pfam" id="PF00656">
    <property type="entry name" value="Peptidase_C14"/>
    <property type="match status" value="1"/>
</dbReference>
<evidence type="ECO:0000259" key="2">
    <source>
        <dbReference type="Pfam" id="PF14326"/>
    </source>
</evidence>